<dbReference type="EMBL" id="CAKMRJ010005745">
    <property type="protein sequence ID" value="CAH1454052.1"/>
    <property type="molecule type" value="Genomic_DNA"/>
</dbReference>
<evidence type="ECO:0000313" key="2">
    <source>
        <dbReference type="EMBL" id="CAH1454052.1"/>
    </source>
</evidence>
<name>A0AAU9PWR6_9ASTR</name>
<reference evidence="2 3" key="1">
    <citation type="submission" date="2022-01" db="EMBL/GenBank/DDBJ databases">
        <authorList>
            <person name="Xiong W."/>
            <person name="Schranz E."/>
        </authorList>
    </citation>
    <scope>NUCLEOTIDE SEQUENCE [LARGE SCALE GENOMIC DNA]</scope>
</reference>
<dbReference type="Proteomes" id="UP001157418">
    <property type="component" value="Unassembled WGS sequence"/>
</dbReference>
<accession>A0AAU9PWR6</accession>
<proteinExistence type="predicted"/>
<gene>
    <name evidence="2" type="ORF">LVIROSA_LOCUS39252</name>
</gene>
<keyword evidence="3" id="KW-1185">Reference proteome</keyword>
<evidence type="ECO:0000256" key="1">
    <source>
        <dbReference type="SAM" id="MobiDB-lite"/>
    </source>
</evidence>
<protein>
    <submittedName>
        <fullName evidence="2">Uncharacterized protein</fullName>
    </submittedName>
</protein>
<comment type="caution">
    <text evidence="2">The sequence shown here is derived from an EMBL/GenBank/DDBJ whole genome shotgun (WGS) entry which is preliminary data.</text>
</comment>
<organism evidence="2 3">
    <name type="scientific">Lactuca virosa</name>
    <dbReference type="NCBI Taxonomy" id="75947"/>
    <lineage>
        <taxon>Eukaryota</taxon>
        <taxon>Viridiplantae</taxon>
        <taxon>Streptophyta</taxon>
        <taxon>Embryophyta</taxon>
        <taxon>Tracheophyta</taxon>
        <taxon>Spermatophyta</taxon>
        <taxon>Magnoliopsida</taxon>
        <taxon>eudicotyledons</taxon>
        <taxon>Gunneridae</taxon>
        <taxon>Pentapetalae</taxon>
        <taxon>asterids</taxon>
        <taxon>campanulids</taxon>
        <taxon>Asterales</taxon>
        <taxon>Asteraceae</taxon>
        <taxon>Cichorioideae</taxon>
        <taxon>Cichorieae</taxon>
        <taxon>Lactucinae</taxon>
        <taxon>Lactuca</taxon>
    </lineage>
</organism>
<dbReference type="AlphaFoldDB" id="A0AAU9PWR6"/>
<sequence length="149" mass="15982">MISTDVGKTTRLHERPIHSDPIMADTSNAVVEPSIPVVPPEGSGEVALIQSDAMLVCTIARPSISVPNLHVDVARLSFRQKLFGLGFGSGKTKPNILGAMPTVSTLVEANHSSKENTKLEVIDTIYLDSFLPTSNQFVIEVDANTVTPM</sequence>
<evidence type="ECO:0000313" key="3">
    <source>
        <dbReference type="Proteomes" id="UP001157418"/>
    </source>
</evidence>
<feature type="region of interest" description="Disordered" evidence="1">
    <location>
        <begin position="1"/>
        <end position="21"/>
    </location>
</feature>